<dbReference type="EMBL" id="FOOX01000003">
    <property type="protein sequence ID" value="SFG21801.1"/>
    <property type="molecule type" value="Genomic_DNA"/>
</dbReference>
<evidence type="ECO:0008006" key="3">
    <source>
        <dbReference type="Google" id="ProtNLM"/>
    </source>
</evidence>
<evidence type="ECO:0000313" key="2">
    <source>
        <dbReference type="Proteomes" id="UP000199337"/>
    </source>
</evidence>
<name>A0A1I2Q847_9FIRM</name>
<dbReference type="AlphaFoldDB" id="A0A1I2Q847"/>
<keyword evidence="2" id="KW-1185">Reference proteome</keyword>
<organism evidence="1 2">
    <name type="scientific">Desulfotruncus arcticus DSM 17038</name>
    <dbReference type="NCBI Taxonomy" id="1121424"/>
    <lineage>
        <taxon>Bacteria</taxon>
        <taxon>Bacillati</taxon>
        <taxon>Bacillota</taxon>
        <taxon>Clostridia</taxon>
        <taxon>Eubacteriales</taxon>
        <taxon>Desulfallaceae</taxon>
        <taxon>Desulfotruncus</taxon>
    </lineage>
</organism>
<accession>A0A1I2Q847</accession>
<proteinExistence type="predicted"/>
<evidence type="ECO:0000313" key="1">
    <source>
        <dbReference type="EMBL" id="SFG21801.1"/>
    </source>
</evidence>
<sequence length="57" mass="6190">MEVLLAEDEPLIRMDIKNMLKEIGCKVVGECRVGGCQNNGLSYQAGHQKRTGAGAEK</sequence>
<dbReference type="InterPro" id="IPR011006">
    <property type="entry name" value="CheY-like_superfamily"/>
</dbReference>
<dbReference type="Proteomes" id="UP000199337">
    <property type="component" value="Unassembled WGS sequence"/>
</dbReference>
<dbReference type="Gene3D" id="3.40.50.2300">
    <property type="match status" value="1"/>
</dbReference>
<gene>
    <name evidence="1" type="ORF">SAMN05660649_01000</name>
</gene>
<reference evidence="2" key="1">
    <citation type="submission" date="2016-10" db="EMBL/GenBank/DDBJ databases">
        <authorList>
            <person name="Varghese N."/>
            <person name="Submissions S."/>
        </authorList>
    </citation>
    <scope>NUCLEOTIDE SEQUENCE [LARGE SCALE GENOMIC DNA]</scope>
    <source>
        <strain evidence="2">DSM 17038</strain>
    </source>
</reference>
<dbReference type="SUPFAM" id="SSF52172">
    <property type="entry name" value="CheY-like"/>
    <property type="match status" value="1"/>
</dbReference>
<dbReference type="RefSeq" id="WP_165613386.1">
    <property type="nucleotide sequence ID" value="NZ_FOOX01000003.1"/>
</dbReference>
<protein>
    <recommendedName>
        <fullName evidence="3">Response regulatory domain-containing protein</fullName>
    </recommendedName>
</protein>